<dbReference type="PANTHER" id="PTHR12526:SF630">
    <property type="entry name" value="GLYCOSYLTRANSFERASE"/>
    <property type="match status" value="1"/>
</dbReference>
<dbReference type="SUPFAM" id="SSF53756">
    <property type="entry name" value="UDP-Glycosyltransferase/glycogen phosphorylase"/>
    <property type="match status" value="1"/>
</dbReference>
<protein>
    <submittedName>
        <fullName evidence="2">Glycosyl transferase family 1</fullName>
    </submittedName>
</protein>
<proteinExistence type="predicted"/>
<dbReference type="EMBL" id="PVTE01000008">
    <property type="protein sequence ID" value="PRY39304.1"/>
    <property type="molecule type" value="Genomic_DNA"/>
</dbReference>
<sequence length="397" mass="45080">MNTTDSTSPSVEGKSSAHSPAKSGSSTINTITDLLCFSHLRWNFVYQRPQHLLSRAAAGYRVWFLEEPVRSNETKMGSYQPLEGVTVLTPHIPHHTPADEAVRLQRQLLDAFLQQQQLTNFIAWYYTPMALLFSDHLKPRLTVYDCMDELSAFWGAPPQLLQQEQRLLDRSAIVFTGGISLFEAKQNRHPQVMAFPSSIDFTHFSQARQSLPDPADQAAIAKPRIGFSGVIDERFDYELVGKLAEQHPDWQFVLIGPIVKIDRKLLPKAANVHYPGMKDYKELPAYFSNWDVAILPFALNESTRFISPTKTPEYLAAGLPVVSTPIRDVVRTYGNEDFVQIADTADEFGKAIERALAGRHPENWEQIDRFLTENSWDHTWQEMNRLILANAKLAVEQ</sequence>
<evidence type="ECO:0000313" key="3">
    <source>
        <dbReference type="Proteomes" id="UP000238375"/>
    </source>
</evidence>
<evidence type="ECO:0000313" key="2">
    <source>
        <dbReference type="EMBL" id="PRY39304.1"/>
    </source>
</evidence>
<dbReference type="PANTHER" id="PTHR12526">
    <property type="entry name" value="GLYCOSYLTRANSFERASE"/>
    <property type="match status" value="1"/>
</dbReference>
<dbReference type="GO" id="GO:0016740">
    <property type="term" value="F:transferase activity"/>
    <property type="evidence" value="ECO:0007669"/>
    <property type="project" value="UniProtKB-KW"/>
</dbReference>
<evidence type="ECO:0000256" key="1">
    <source>
        <dbReference type="SAM" id="MobiDB-lite"/>
    </source>
</evidence>
<dbReference type="AlphaFoldDB" id="A0A2T0T0X0"/>
<dbReference type="Gene3D" id="3.40.50.2000">
    <property type="entry name" value="Glycogen Phosphorylase B"/>
    <property type="match status" value="1"/>
</dbReference>
<dbReference type="OrthoDB" id="9816564at2"/>
<dbReference type="CDD" id="cd04950">
    <property type="entry name" value="GT4_TuaH-like"/>
    <property type="match status" value="1"/>
</dbReference>
<dbReference type="RefSeq" id="WP_106137976.1">
    <property type="nucleotide sequence ID" value="NZ_PVTE01000008.1"/>
</dbReference>
<comment type="caution">
    <text evidence="2">The sequence shown here is derived from an EMBL/GenBank/DDBJ whole genome shotgun (WGS) entry which is preliminary data.</text>
</comment>
<feature type="compositionally biased region" description="Low complexity" evidence="1">
    <location>
        <begin position="13"/>
        <end position="25"/>
    </location>
</feature>
<feature type="compositionally biased region" description="Polar residues" evidence="1">
    <location>
        <begin position="1"/>
        <end position="10"/>
    </location>
</feature>
<keyword evidence="2" id="KW-0808">Transferase</keyword>
<reference evidence="2 3" key="1">
    <citation type="submission" date="2018-03" db="EMBL/GenBank/DDBJ databases">
        <title>Genomic Encyclopedia of Archaeal and Bacterial Type Strains, Phase II (KMG-II): from individual species to whole genera.</title>
        <authorList>
            <person name="Goeker M."/>
        </authorList>
    </citation>
    <scope>NUCLEOTIDE SEQUENCE [LARGE SCALE GENOMIC DNA]</scope>
    <source>
        <strain evidence="2 3">DSM 28354</strain>
    </source>
</reference>
<name>A0A2T0T0X0_9BACT</name>
<keyword evidence="3" id="KW-1185">Reference proteome</keyword>
<accession>A0A2T0T0X0</accession>
<organism evidence="2 3">
    <name type="scientific">Spirosoma oryzae</name>
    <dbReference type="NCBI Taxonomy" id="1469603"/>
    <lineage>
        <taxon>Bacteria</taxon>
        <taxon>Pseudomonadati</taxon>
        <taxon>Bacteroidota</taxon>
        <taxon>Cytophagia</taxon>
        <taxon>Cytophagales</taxon>
        <taxon>Cytophagaceae</taxon>
        <taxon>Spirosoma</taxon>
    </lineage>
</organism>
<dbReference type="Proteomes" id="UP000238375">
    <property type="component" value="Unassembled WGS sequence"/>
</dbReference>
<feature type="region of interest" description="Disordered" evidence="1">
    <location>
        <begin position="1"/>
        <end position="25"/>
    </location>
</feature>
<gene>
    <name evidence="2" type="ORF">CLV58_108194</name>
</gene>
<dbReference type="Pfam" id="PF13692">
    <property type="entry name" value="Glyco_trans_1_4"/>
    <property type="match status" value="1"/>
</dbReference>